<proteinExistence type="predicted"/>
<name>A0ABW0QTA2_9GAMM</name>
<evidence type="ECO:0000313" key="1">
    <source>
        <dbReference type="EMBL" id="MFC5526782.1"/>
    </source>
</evidence>
<protein>
    <submittedName>
        <fullName evidence="1">Uncharacterized protein</fullName>
    </submittedName>
</protein>
<dbReference type="EMBL" id="JBHSNF010000003">
    <property type="protein sequence ID" value="MFC5526782.1"/>
    <property type="molecule type" value="Genomic_DNA"/>
</dbReference>
<keyword evidence="2" id="KW-1185">Reference proteome</keyword>
<dbReference type="RefSeq" id="WP_377320822.1">
    <property type="nucleotide sequence ID" value="NZ_JBHSNF010000003.1"/>
</dbReference>
<sequence length="125" mass="13643">MRHSIPLLEAFGGGGYWDEPGPGELTKVGFAANGHTDNTAVVTYLTWRCTELAVQRHKPFMRIYPSLVSAVRNQPSTDISVANIMGGPADWVFVLFDDKYVPGDLDVAKVRAQLLPRMKAEGAAP</sequence>
<reference evidence="2" key="1">
    <citation type="journal article" date="2019" name="Int. J. Syst. Evol. Microbiol.">
        <title>The Global Catalogue of Microorganisms (GCM) 10K type strain sequencing project: providing services to taxonomists for standard genome sequencing and annotation.</title>
        <authorList>
            <consortium name="The Broad Institute Genomics Platform"/>
            <consortium name="The Broad Institute Genome Sequencing Center for Infectious Disease"/>
            <person name="Wu L."/>
            <person name="Ma J."/>
        </authorList>
    </citation>
    <scope>NUCLEOTIDE SEQUENCE [LARGE SCALE GENOMIC DNA]</scope>
    <source>
        <strain evidence="2">CGMCC 1.16619</strain>
    </source>
</reference>
<comment type="caution">
    <text evidence="1">The sequence shown here is derived from an EMBL/GenBank/DDBJ whole genome shotgun (WGS) entry which is preliminary data.</text>
</comment>
<gene>
    <name evidence="1" type="ORF">ACFPPA_13655</name>
</gene>
<accession>A0ABW0QTA2</accession>
<organism evidence="1 2">
    <name type="scientific">Rhodanobacter ginsengisoli</name>
    <dbReference type="NCBI Taxonomy" id="418646"/>
    <lineage>
        <taxon>Bacteria</taxon>
        <taxon>Pseudomonadati</taxon>
        <taxon>Pseudomonadota</taxon>
        <taxon>Gammaproteobacteria</taxon>
        <taxon>Lysobacterales</taxon>
        <taxon>Rhodanobacteraceae</taxon>
        <taxon>Rhodanobacter</taxon>
    </lineage>
</organism>
<dbReference type="Proteomes" id="UP001596114">
    <property type="component" value="Unassembled WGS sequence"/>
</dbReference>
<evidence type="ECO:0000313" key="2">
    <source>
        <dbReference type="Proteomes" id="UP001596114"/>
    </source>
</evidence>